<dbReference type="Pfam" id="PF01656">
    <property type="entry name" value="CbiA"/>
    <property type="match status" value="1"/>
</dbReference>
<feature type="compositionally biased region" description="Low complexity" evidence="1">
    <location>
        <begin position="481"/>
        <end position="491"/>
    </location>
</feature>
<feature type="compositionally biased region" description="Pro residues" evidence="1">
    <location>
        <begin position="458"/>
        <end position="480"/>
    </location>
</feature>
<gene>
    <name evidence="3" type="ORF">C6N75_21050</name>
</gene>
<dbReference type="GO" id="GO:0009898">
    <property type="term" value="C:cytoplasmic side of plasma membrane"/>
    <property type="evidence" value="ECO:0007669"/>
    <property type="project" value="TreeGrafter"/>
</dbReference>
<feature type="compositionally biased region" description="Pro residues" evidence="1">
    <location>
        <begin position="1"/>
        <end position="14"/>
    </location>
</feature>
<organism evidence="3 4">
    <name type="scientific">Streptomyces solincola</name>
    <dbReference type="NCBI Taxonomy" id="2100817"/>
    <lineage>
        <taxon>Bacteria</taxon>
        <taxon>Bacillati</taxon>
        <taxon>Actinomycetota</taxon>
        <taxon>Actinomycetes</taxon>
        <taxon>Kitasatosporales</taxon>
        <taxon>Streptomycetaceae</taxon>
        <taxon>Streptomyces</taxon>
    </lineage>
</organism>
<dbReference type="RefSeq" id="WP_146132626.1">
    <property type="nucleotide sequence ID" value="NZ_PVLV01000342.1"/>
</dbReference>
<name>A0A2S9PS95_9ACTN</name>
<feature type="region of interest" description="Disordered" evidence="1">
    <location>
        <begin position="1"/>
        <end position="37"/>
    </location>
</feature>
<evidence type="ECO:0000256" key="1">
    <source>
        <dbReference type="SAM" id="MobiDB-lite"/>
    </source>
</evidence>
<evidence type="ECO:0000313" key="4">
    <source>
        <dbReference type="Proteomes" id="UP000239322"/>
    </source>
</evidence>
<dbReference type="AlphaFoldDB" id="A0A2S9PS95"/>
<dbReference type="SUPFAM" id="SSF52540">
    <property type="entry name" value="P-loop containing nucleoside triphosphate hydrolases"/>
    <property type="match status" value="1"/>
</dbReference>
<feature type="compositionally biased region" description="Low complexity" evidence="1">
    <location>
        <begin position="435"/>
        <end position="457"/>
    </location>
</feature>
<dbReference type="PANTHER" id="PTHR43384">
    <property type="entry name" value="SEPTUM SITE-DETERMINING PROTEIN MIND HOMOLOG, CHLOROPLASTIC-RELATED"/>
    <property type="match status" value="1"/>
</dbReference>
<evidence type="ECO:0000259" key="2">
    <source>
        <dbReference type="Pfam" id="PF01656"/>
    </source>
</evidence>
<dbReference type="InterPro" id="IPR002586">
    <property type="entry name" value="CobQ/CobB/MinD/ParA_Nub-bd_dom"/>
</dbReference>
<reference evidence="3 4" key="1">
    <citation type="submission" date="2018-03" db="EMBL/GenBank/DDBJ databases">
        <title>Novel Streptomyces sp. from soil.</title>
        <authorList>
            <person name="Tan G.Y.A."/>
            <person name="Lee Z.Y."/>
        </authorList>
    </citation>
    <scope>NUCLEOTIDE SEQUENCE [LARGE SCALE GENOMIC DNA]</scope>
    <source>
        <strain evidence="3 4">ST5x</strain>
    </source>
</reference>
<evidence type="ECO:0000313" key="3">
    <source>
        <dbReference type="EMBL" id="PRH77295.1"/>
    </source>
</evidence>
<dbReference type="GO" id="GO:0005524">
    <property type="term" value="F:ATP binding"/>
    <property type="evidence" value="ECO:0007669"/>
    <property type="project" value="TreeGrafter"/>
</dbReference>
<dbReference type="OrthoDB" id="3204399at2"/>
<feature type="domain" description="CobQ/CobB/MinD/ParA nucleotide binding" evidence="2">
    <location>
        <begin position="100"/>
        <end position="208"/>
    </location>
</feature>
<dbReference type="InterPro" id="IPR050625">
    <property type="entry name" value="ParA/MinD_ATPase"/>
</dbReference>
<feature type="non-terminal residue" evidence="3">
    <location>
        <position position="1"/>
    </location>
</feature>
<dbReference type="GO" id="GO:0005829">
    <property type="term" value="C:cytosol"/>
    <property type="evidence" value="ECO:0007669"/>
    <property type="project" value="TreeGrafter"/>
</dbReference>
<dbReference type="Proteomes" id="UP000239322">
    <property type="component" value="Unassembled WGS sequence"/>
</dbReference>
<dbReference type="GO" id="GO:0016887">
    <property type="term" value="F:ATP hydrolysis activity"/>
    <property type="evidence" value="ECO:0007669"/>
    <property type="project" value="TreeGrafter"/>
</dbReference>
<protein>
    <recommendedName>
        <fullName evidence="2">CobQ/CobB/MinD/ParA nucleotide binding domain-containing protein</fullName>
    </recommendedName>
</protein>
<feature type="compositionally biased region" description="Pro residues" evidence="1">
    <location>
        <begin position="416"/>
        <end position="429"/>
    </location>
</feature>
<feature type="compositionally biased region" description="Pro residues" evidence="1">
    <location>
        <begin position="386"/>
        <end position="408"/>
    </location>
</feature>
<accession>A0A2S9PS95</accession>
<feature type="region of interest" description="Disordered" evidence="1">
    <location>
        <begin position="351"/>
        <end position="515"/>
    </location>
</feature>
<feature type="region of interest" description="Disordered" evidence="1">
    <location>
        <begin position="56"/>
        <end position="82"/>
    </location>
</feature>
<proteinExistence type="predicted"/>
<feature type="compositionally biased region" description="Pro residues" evidence="1">
    <location>
        <begin position="492"/>
        <end position="515"/>
    </location>
</feature>
<dbReference type="GO" id="GO:0051782">
    <property type="term" value="P:negative regulation of cell division"/>
    <property type="evidence" value="ECO:0007669"/>
    <property type="project" value="TreeGrafter"/>
</dbReference>
<feature type="compositionally biased region" description="Pro residues" evidence="1">
    <location>
        <begin position="357"/>
        <end position="375"/>
    </location>
</feature>
<dbReference type="Gene3D" id="3.40.50.300">
    <property type="entry name" value="P-loop containing nucleotide triphosphate hydrolases"/>
    <property type="match status" value="1"/>
</dbReference>
<keyword evidence="4" id="KW-1185">Reference proteome</keyword>
<feature type="compositionally biased region" description="Low complexity" evidence="1">
    <location>
        <begin position="376"/>
        <end position="385"/>
    </location>
</feature>
<comment type="caution">
    <text evidence="3">The sequence shown here is derived from an EMBL/GenBank/DDBJ whole genome shotgun (WGS) entry which is preliminary data.</text>
</comment>
<dbReference type="EMBL" id="PVLV01000342">
    <property type="protein sequence ID" value="PRH77295.1"/>
    <property type="molecule type" value="Genomic_DNA"/>
</dbReference>
<dbReference type="PANTHER" id="PTHR43384:SF14">
    <property type="entry name" value="ESX-1 SECRETION-ASSOCIATED PROTEIN ESPI"/>
    <property type="match status" value="1"/>
</dbReference>
<dbReference type="InterPro" id="IPR027417">
    <property type="entry name" value="P-loop_NTPase"/>
</dbReference>
<sequence>APAPAPAPAAPPADPRAGNAWPASVAHDQRERSVPGAPLGYTAAVELSSDRLLRNTRQKAKSSRNPSGASRFKLGGKKEEAERQRKLDLIRTPVLSCYRIAVISLKGGVGKTTTTTALGATLATERQDKILAIDANPDAGTLGRRVRRETGATIRDLVQAIPYLNSYMDIRRFTSQAPSGLEIIANDVDPAVSTTFNDEDYRRAIDVLGRQYPVILTDSGTGLLYSAMRGVLDLADQLIIISTPSVDGASSASTTLDWLSAHGYADLVQRSITVISGVRETGKMIKVDDIVQHFETRCRGVVVVPFDEHLAAGAEVDLDMMRPKTREAYFNLSAMVAEDFARAQQAQGLWTGDAQGAPPPHMAPPMPGQPHPGQPGQPYAGQQPYPGEPGQPAPQPYPGQPAPQPYPGQPGGQPYPGQPHPGQTHPPQPGGGHGQPPQHQPQQPYQPPQQQAPQGWSPQPPPGGPAQGPYAPPQQQPHPHTPAQGEPAGEHPAPPPGWPQQPPQAPPAPPSTPQQ</sequence>